<feature type="compositionally biased region" description="Polar residues" evidence="1">
    <location>
        <begin position="99"/>
        <end position="109"/>
    </location>
</feature>
<protein>
    <submittedName>
        <fullName evidence="2">Uncharacterized protein</fullName>
    </submittedName>
</protein>
<sequence length="115" mass="12917">MKQWSARLTCMGSRMTSSALPILSFSFPTSAFRQFQCIHILCLLDSTIFPQPFLSHHLLLFFYASNILFVSYRTSYSVSSCLLTKGIPLTVPPPEAPRSSWTTGTTAQQEGECMR</sequence>
<comment type="caution">
    <text evidence="2">The sequence shown here is derived from an EMBL/GenBank/DDBJ whole genome shotgun (WGS) entry which is preliminary data.</text>
</comment>
<evidence type="ECO:0000313" key="2">
    <source>
        <dbReference type="EMBL" id="MED6235594.1"/>
    </source>
</evidence>
<reference evidence="2 3" key="1">
    <citation type="submission" date="2021-07" db="EMBL/GenBank/DDBJ databases">
        <authorList>
            <person name="Palmer J.M."/>
        </authorList>
    </citation>
    <scope>NUCLEOTIDE SEQUENCE [LARGE SCALE GENOMIC DNA]</scope>
    <source>
        <strain evidence="2 3">AT_MEX2019</strain>
        <tissue evidence="2">Muscle</tissue>
    </source>
</reference>
<dbReference type="Proteomes" id="UP001345963">
    <property type="component" value="Unassembled WGS sequence"/>
</dbReference>
<keyword evidence="3" id="KW-1185">Reference proteome</keyword>
<organism evidence="2 3">
    <name type="scientific">Ataeniobius toweri</name>
    <dbReference type="NCBI Taxonomy" id="208326"/>
    <lineage>
        <taxon>Eukaryota</taxon>
        <taxon>Metazoa</taxon>
        <taxon>Chordata</taxon>
        <taxon>Craniata</taxon>
        <taxon>Vertebrata</taxon>
        <taxon>Euteleostomi</taxon>
        <taxon>Actinopterygii</taxon>
        <taxon>Neopterygii</taxon>
        <taxon>Teleostei</taxon>
        <taxon>Neoteleostei</taxon>
        <taxon>Acanthomorphata</taxon>
        <taxon>Ovalentaria</taxon>
        <taxon>Atherinomorphae</taxon>
        <taxon>Cyprinodontiformes</taxon>
        <taxon>Goodeidae</taxon>
        <taxon>Ataeniobius</taxon>
    </lineage>
</organism>
<feature type="region of interest" description="Disordered" evidence="1">
    <location>
        <begin position="94"/>
        <end position="115"/>
    </location>
</feature>
<evidence type="ECO:0000256" key="1">
    <source>
        <dbReference type="SAM" id="MobiDB-lite"/>
    </source>
</evidence>
<proteinExistence type="predicted"/>
<gene>
    <name evidence="2" type="ORF">ATANTOWER_029725</name>
</gene>
<name>A0ABU7AC06_9TELE</name>
<accession>A0ABU7AC06</accession>
<dbReference type="EMBL" id="JAHUTI010010613">
    <property type="protein sequence ID" value="MED6235594.1"/>
    <property type="molecule type" value="Genomic_DNA"/>
</dbReference>
<evidence type="ECO:0000313" key="3">
    <source>
        <dbReference type="Proteomes" id="UP001345963"/>
    </source>
</evidence>